<proteinExistence type="predicted"/>
<dbReference type="Pfam" id="PF03703">
    <property type="entry name" value="bPH_2"/>
    <property type="match status" value="1"/>
</dbReference>
<dbReference type="RefSeq" id="WP_109774651.1">
    <property type="nucleotide sequence ID" value="NZ_QGDQ01000013.1"/>
</dbReference>
<dbReference type="AlphaFoldDB" id="A0A316A5V7"/>
<feature type="transmembrane region" description="Helical" evidence="1">
    <location>
        <begin position="21"/>
        <end position="43"/>
    </location>
</feature>
<evidence type="ECO:0000313" key="4">
    <source>
        <dbReference type="Proteomes" id="UP000245469"/>
    </source>
</evidence>
<feature type="transmembrane region" description="Helical" evidence="1">
    <location>
        <begin position="49"/>
        <end position="68"/>
    </location>
</feature>
<evidence type="ECO:0000313" key="3">
    <source>
        <dbReference type="EMBL" id="PWJ53296.1"/>
    </source>
</evidence>
<evidence type="ECO:0000259" key="2">
    <source>
        <dbReference type="Pfam" id="PF03703"/>
    </source>
</evidence>
<organism evidence="3 4">
    <name type="scientific">Quadrisphaera granulorum</name>
    <dbReference type="NCBI Taxonomy" id="317664"/>
    <lineage>
        <taxon>Bacteria</taxon>
        <taxon>Bacillati</taxon>
        <taxon>Actinomycetota</taxon>
        <taxon>Actinomycetes</taxon>
        <taxon>Kineosporiales</taxon>
        <taxon>Kineosporiaceae</taxon>
        <taxon>Quadrisphaera</taxon>
    </lineage>
</organism>
<evidence type="ECO:0000256" key="1">
    <source>
        <dbReference type="SAM" id="Phobius"/>
    </source>
</evidence>
<name>A0A316A5V7_9ACTN</name>
<accession>A0A316A5V7</accession>
<dbReference type="InterPro" id="IPR005182">
    <property type="entry name" value="YdbS-like_PH"/>
</dbReference>
<keyword evidence="1" id="KW-1133">Transmembrane helix</keyword>
<protein>
    <recommendedName>
        <fullName evidence="2">YdbS-like PH domain-containing protein</fullName>
    </recommendedName>
</protein>
<feature type="domain" description="YdbS-like PH" evidence="2">
    <location>
        <begin position="73"/>
        <end position="150"/>
    </location>
</feature>
<gene>
    <name evidence="3" type="ORF">BXY45_11354</name>
</gene>
<comment type="caution">
    <text evidence="3">The sequence shown here is derived from an EMBL/GenBank/DDBJ whole genome shotgun (WGS) entry which is preliminary data.</text>
</comment>
<keyword evidence="1" id="KW-0472">Membrane</keyword>
<dbReference type="OrthoDB" id="7364633at2"/>
<dbReference type="EMBL" id="QGDQ01000013">
    <property type="protein sequence ID" value="PWJ53296.1"/>
    <property type="molecule type" value="Genomic_DNA"/>
</dbReference>
<sequence length="161" mass="17719">MSSPFDLPGVEWTSVSPRLVVARRVVSTAGTVVSLVVVAVVATLWWSPWWIAAGAALFALGAWQWWLVGRQVRAIGYAEREDDLLVRRGILFRSLSVVPYGRMQYVDVSAGPLERWLRIATVQLHTASASSDATIPGLPPEEAARLRDRLSRRGEARLAGL</sequence>
<keyword evidence="4" id="KW-1185">Reference proteome</keyword>
<dbReference type="PANTHER" id="PTHR34473">
    <property type="entry name" value="UPF0699 TRANSMEMBRANE PROTEIN YDBS"/>
    <property type="match status" value="1"/>
</dbReference>
<reference evidence="3 4" key="1">
    <citation type="submission" date="2018-03" db="EMBL/GenBank/DDBJ databases">
        <title>Genomic Encyclopedia of Archaeal and Bacterial Type Strains, Phase II (KMG-II): from individual species to whole genera.</title>
        <authorList>
            <person name="Goeker M."/>
        </authorList>
    </citation>
    <scope>NUCLEOTIDE SEQUENCE [LARGE SCALE GENOMIC DNA]</scope>
    <source>
        <strain evidence="3 4">DSM 44889</strain>
    </source>
</reference>
<dbReference type="Proteomes" id="UP000245469">
    <property type="component" value="Unassembled WGS sequence"/>
</dbReference>
<dbReference type="PANTHER" id="PTHR34473:SF3">
    <property type="entry name" value="TRANSMEMBRANE PROTEIN-RELATED"/>
    <property type="match status" value="1"/>
</dbReference>
<keyword evidence="1" id="KW-0812">Transmembrane</keyword>